<evidence type="ECO:0000313" key="8">
    <source>
        <dbReference type="EMBL" id="SDG08149.1"/>
    </source>
</evidence>
<dbReference type="SUPFAM" id="SSF81296">
    <property type="entry name" value="E set domains"/>
    <property type="match status" value="1"/>
</dbReference>
<keyword evidence="4" id="KW-0186">Copper</keyword>
<dbReference type="InterPro" id="IPR014755">
    <property type="entry name" value="Cu-Rt/internalin_Ig-like"/>
</dbReference>
<feature type="signal peptide" evidence="6">
    <location>
        <begin position="1"/>
        <end position="21"/>
    </location>
</feature>
<name>A0A1G7RD96_9ACTN</name>
<dbReference type="Pfam" id="PF04234">
    <property type="entry name" value="CopC"/>
    <property type="match status" value="1"/>
</dbReference>
<dbReference type="GO" id="GO:0042597">
    <property type="term" value="C:periplasmic space"/>
    <property type="evidence" value="ECO:0007669"/>
    <property type="project" value="InterPro"/>
</dbReference>
<dbReference type="GO" id="GO:0006825">
    <property type="term" value="P:copper ion transport"/>
    <property type="evidence" value="ECO:0007669"/>
    <property type="project" value="InterPro"/>
</dbReference>
<dbReference type="Proteomes" id="UP000199406">
    <property type="component" value="Unassembled WGS sequence"/>
</dbReference>
<comment type="subcellular location">
    <subcellularLocation>
        <location evidence="1">Cell envelope</location>
    </subcellularLocation>
</comment>
<gene>
    <name evidence="8" type="ORF">SAMN05660662_0248</name>
</gene>
<dbReference type="PANTHER" id="PTHR34820:SF4">
    <property type="entry name" value="INNER MEMBRANE PROTEIN YEBZ"/>
    <property type="match status" value="1"/>
</dbReference>
<keyword evidence="5" id="KW-1133">Transmembrane helix</keyword>
<dbReference type="EMBL" id="FNBT01000011">
    <property type="protein sequence ID" value="SDG08149.1"/>
    <property type="molecule type" value="Genomic_DNA"/>
</dbReference>
<dbReference type="GO" id="GO:0030313">
    <property type="term" value="C:cell envelope"/>
    <property type="evidence" value="ECO:0007669"/>
    <property type="project" value="UniProtKB-SubCell"/>
</dbReference>
<feature type="domain" description="CopC" evidence="7">
    <location>
        <begin position="22"/>
        <end position="115"/>
    </location>
</feature>
<reference evidence="9" key="1">
    <citation type="submission" date="2016-10" db="EMBL/GenBank/DDBJ databases">
        <authorList>
            <person name="Varghese N."/>
            <person name="Submissions S."/>
        </authorList>
    </citation>
    <scope>NUCLEOTIDE SEQUENCE [LARGE SCALE GENOMIC DNA]</scope>
    <source>
        <strain evidence="9">DSM 44268</strain>
    </source>
</reference>
<evidence type="ECO:0000256" key="2">
    <source>
        <dbReference type="ARBA" id="ARBA00022723"/>
    </source>
</evidence>
<keyword evidence="5" id="KW-0812">Transmembrane</keyword>
<sequence length="173" mass="16711">MLAPAVAACALVLGLPSSALAHDGLVGTSPADGTTVTGAPGVVELEFTGEPLPLGTLVAVTGPDGASVSSGSADISGATVTQAVAPDAPPGAYRVEWRSTSSDGHPLSGTFDFAVTAGADPAATGPEPSAEAVELAATATAADEGMSLVWPAAGAVVLVGLVAVVVTRLRRRG</sequence>
<dbReference type="InterPro" id="IPR007348">
    <property type="entry name" value="CopC_dom"/>
</dbReference>
<dbReference type="GO" id="GO:0005507">
    <property type="term" value="F:copper ion binding"/>
    <property type="evidence" value="ECO:0007669"/>
    <property type="project" value="InterPro"/>
</dbReference>
<evidence type="ECO:0000256" key="6">
    <source>
        <dbReference type="SAM" id="SignalP"/>
    </source>
</evidence>
<feature type="transmembrane region" description="Helical" evidence="5">
    <location>
        <begin position="148"/>
        <end position="169"/>
    </location>
</feature>
<organism evidence="8 9">
    <name type="scientific">Blastococcus aurantiacus</name>
    <dbReference type="NCBI Taxonomy" id="1550231"/>
    <lineage>
        <taxon>Bacteria</taxon>
        <taxon>Bacillati</taxon>
        <taxon>Actinomycetota</taxon>
        <taxon>Actinomycetes</taxon>
        <taxon>Geodermatophilales</taxon>
        <taxon>Geodermatophilaceae</taxon>
        <taxon>Blastococcus</taxon>
    </lineage>
</organism>
<dbReference type="GO" id="GO:0005886">
    <property type="term" value="C:plasma membrane"/>
    <property type="evidence" value="ECO:0007669"/>
    <property type="project" value="TreeGrafter"/>
</dbReference>
<keyword evidence="3 6" id="KW-0732">Signal</keyword>
<dbReference type="PANTHER" id="PTHR34820">
    <property type="entry name" value="INNER MEMBRANE PROTEIN YEBZ"/>
    <property type="match status" value="1"/>
</dbReference>
<evidence type="ECO:0000256" key="5">
    <source>
        <dbReference type="SAM" id="Phobius"/>
    </source>
</evidence>
<feature type="chain" id="PRO_5011649328" description="CopC domain-containing protein" evidence="6">
    <location>
        <begin position="22"/>
        <end position="173"/>
    </location>
</feature>
<dbReference type="Gene3D" id="2.60.40.1220">
    <property type="match status" value="1"/>
</dbReference>
<evidence type="ECO:0000313" key="9">
    <source>
        <dbReference type="Proteomes" id="UP000199406"/>
    </source>
</evidence>
<keyword evidence="5" id="KW-0472">Membrane</keyword>
<protein>
    <recommendedName>
        <fullName evidence="7">CopC domain-containing protein</fullName>
    </recommendedName>
</protein>
<evidence type="ECO:0000256" key="1">
    <source>
        <dbReference type="ARBA" id="ARBA00004196"/>
    </source>
</evidence>
<evidence type="ECO:0000259" key="7">
    <source>
        <dbReference type="Pfam" id="PF04234"/>
    </source>
</evidence>
<evidence type="ECO:0000256" key="4">
    <source>
        <dbReference type="ARBA" id="ARBA00023008"/>
    </source>
</evidence>
<evidence type="ECO:0000256" key="3">
    <source>
        <dbReference type="ARBA" id="ARBA00022729"/>
    </source>
</evidence>
<dbReference type="GO" id="GO:0046688">
    <property type="term" value="P:response to copper ion"/>
    <property type="evidence" value="ECO:0007669"/>
    <property type="project" value="InterPro"/>
</dbReference>
<dbReference type="InterPro" id="IPR014756">
    <property type="entry name" value="Ig_E-set"/>
</dbReference>
<dbReference type="InterPro" id="IPR032694">
    <property type="entry name" value="CopC/D"/>
</dbReference>
<dbReference type="AlphaFoldDB" id="A0A1G7RD96"/>
<accession>A0A1G7RD96</accession>
<dbReference type="STRING" id="1550231.SAMN05660662_0248"/>
<keyword evidence="9" id="KW-1185">Reference proteome</keyword>
<proteinExistence type="predicted"/>
<keyword evidence="2" id="KW-0479">Metal-binding</keyword>